<protein>
    <submittedName>
        <fullName evidence="2">Uncharacterized protein</fullName>
    </submittedName>
</protein>
<organism evidence="2 3">
    <name type="scientific">Tolypocladium ophioglossoides (strain CBS 100239)</name>
    <name type="common">Snaketongue truffleclub</name>
    <name type="synonym">Elaphocordyceps ophioglossoides</name>
    <dbReference type="NCBI Taxonomy" id="1163406"/>
    <lineage>
        <taxon>Eukaryota</taxon>
        <taxon>Fungi</taxon>
        <taxon>Dikarya</taxon>
        <taxon>Ascomycota</taxon>
        <taxon>Pezizomycotina</taxon>
        <taxon>Sordariomycetes</taxon>
        <taxon>Hypocreomycetidae</taxon>
        <taxon>Hypocreales</taxon>
        <taxon>Ophiocordycipitaceae</taxon>
        <taxon>Tolypocladium</taxon>
    </lineage>
</organism>
<comment type="caution">
    <text evidence="2">The sequence shown here is derived from an EMBL/GenBank/DDBJ whole genome shotgun (WGS) entry which is preliminary data.</text>
</comment>
<evidence type="ECO:0000256" key="1">
    <source>
        <dbReference type="SAM" id="MobiDB-lite"/>
    </source>
</evidence>
<dbReference type="EMBL" id="LFRF01000011">
    <property type="protein sequence ID" value="KND90798.1"/>
    <property type="molecule type" value="Genomic_DNA"/>
</dbReference>
<evidence type="ECO:0000313" key="3">
    <source>
        <dbReference type="Proteomes" id="UP000036947"/>
    </source>
</evidence>
<dbReference type="Proteomes" id="UP000036947">
    <property type="component" value="Unassembled WGS sequence"/>
</dbReference>
<name>A0A0L0N9H4_TOLOC</name>
<feature type="region of interest" description="Disordered" evidence="1">
    <location>
        <begin position="84"/>
        <end position="182"/>
    </location>
</feature>
<reference evidence="2 3" key="1">
    <citation type="journal article" date="2015" name="BMC Genomics">
        <title>The genome of the truffle-parasite Tolypocladium ophioglossoides and the evolution of antifungal peptaibiotics.</title>
        <authorList>
            <person name="Quandt C.A."/>
            <person name="Bushley K.E."/>
            <person name="Spatafora J.W."/>
        </authorList>
    </citation>
    <scope>NUCLEOTIDE SEQUENCE [LARGE SCALE GENOMIC DNA]</scope>
    <source>
        <strain evidence="2 3">CBS 100239</strain>
    </source>
</reference>
<dbReference type="OrthoDB" id="5207413at2759"/>
<feature type="compositionally biased region" description="Low complexity" evidence="1">
    <location>
        <begin position="121"/>
        <end position="134"/>
    </location>
</feature>
<evidence type="ECO:0000313" key="2">
    <source>
        <dbReference type="EMBL" id="KND90798.1"/>
    </source>
</evidence>
<accession>A0A0L0N9H4</accession>
<proteinExistence type="predicted"/>
<keyword evidence="3" id="KW-1185">Reference proteome</keyword>
<feature type="compositionally biased region" description="Low complexity" evidence="1">
    <location>
        <begin position="144"/>
        <end position="154"/>
    </location>
</feature>
<dbReference type="AlphaFoldDB" id="A0A0L0N9H4"/>
<gene>
    <name evidence="2" type="ORF">TOPH_04443</name>
</gene>
<sequence length="271" mass="30734">MASTQVDAAALGNRPGFYVHVEFGMSWTARHKPRARHLSYVSRGMRRRASQFPRHVPPSNTNFLTYQQCPYDYDHGYHNGSNYYYTHGRHNHQDSNPPGTRHHQPQADHQLPHHHQHQHQHLPQQQTAQHGPSEARPRPRSRSRSSTNRPSRSRGISAPPPFNDSPWDADPEPMTATALPRRKPLPQLFKALPATPAQFRLGEEGMPWSSLAFPMGYGDGDDASATRDSPHEFALGLDDRERGRAREMESLAAAMMTVDNGFEDQWWLGCG</sequence>